<dbReference type="STRING" id="1081108.A0A168J155"/>
<feature type="compositionally biased region" description="Polar residues" evidence="1">
    <location>
        <begin position="694"/>
        <end position="707"/>
    </location>
</feature>
<comment type="caution">
    <text evidence="2">The sequence shown here is derived from an EMBL/GenBank/DDBJ whole genome shotgun (WGS) entry which is preliminary data.</text>
</comment>
<gene>
    <name evidence="2" type="ORF">LEL_03387</name>
</gene>
<keyword evidence="3" id="KW-1185">Reference proteome</keyword>
<evidence type="ECO:0000313" key="2">
    <source>
        <dbReference type="EMBL" id="OAA79901.1"/>
    </source>
</evidence>
<protein>
    <submittedName>
        <fullName evidence="2">Uncharacterized protein</fullName>
    </submittedName>
</protein>
<dbReference type="OrthoDB" id="4868154at2759"/>
<sequence length="774" mass="86524">MENVYFPSMDMHDAPEPNNAGAAPRHSYNGADEQLPSGNYFANSFANESGEWDSILSEFATDTFIQDPGSFDTSLLSTSPVTSASFRTPDTVVSNACVSLNCPREGVDNKIVAVEPGIKDTAAGETSPQRTTTLPLDVAANGSHQPAIDSAPNFAAASGQATGMAAGTIVCSAATLGTCPTEPSLVMTTSPRHRVSRLPPDIGADGQIRYLEPHEIPQPSETLHHATRTLAGDNVVLPPELEKHMYYPPGQGPSRQHQQIPQQMQMQQEQPQALQLQPLQHTTVPQQLQNPQQFQHFPQLQNRTAPRTIANQQLYSQNTHFTEQNAQHAQHPLHPQLPQLPQLPQRGDFPSCRQNMTSPHHTQQQHHFQDYQQFPNSSTFQPGMYDPRSAPQQQQQLMVPDRNQAHMQTPLVTQEPAFELYYTTDESQSNSSRAEKPPRTNSHEWLKNRDFRSIWNLGDVYTNWLDTSPKTVEPHVKPFLKKDIKLGMSSQDATKAAITDGFVRGAGWAIKLFLMQIEKEMRESGTMLGYRPHKKVQKAELERSIIDHIVRTNPPSIHGAQCANVIAWAYDEFYPGVFRQEGSSGAPRYPKEIFDAWQTLREKTSPDQLRPVLFDTSTGLTVMTDIQPSRPPVAQVRAFATQTGQEPAIRIAQFSVPESKYEHIAVNSGESFFTHPEVPATMALQQMKRAESMASRSMNKPQGTRQPPKTAEEKKENRNRKADEKIRWTLTGQSRTIQHEQMTAVSYQCSDGEFQGAKSHTRSYGDKGAYHGYR</sequence>
<feature type="compositionally biased region" description="Basic and acidic residues" evidence="1">
    <location>
        <begin position="710"/>
        <end position="727"/>
    </location>
</feature>
<proteinExistence type="predicted"/>
<dbReference type="AlphaFoldDB" id="A0A168J155"/>
<reference evidence="2 3" key="1">
    <citation type="journal article" date="2016" name="Genome Biol. Evol.">
        <title>Divergent and convergent evolution of fungal pathogenicity.</title>
        <authorList>
            <person name="Shang Y."/>
            <person name="Xiao G."/>
            <person name="Zheng P."/>
            <person name="Cen K."/>
            <person name="Zhan S."/>
            <person name="Wang C."/>
        </authorList>
    </citation>
    <scope>NUCLEOTIDE SEQUENCE [LARGE SCALE GENOMIC DNA]</scope>
    <source>
        <strain evidence="2 3">RCEF 1005</strain>
    </source>
</reference>
<name>A0A168J155_CORDF</name>
<accession>A0A168J155</accession>
<feature type="compositionally biased region" description="Low complexity" evidence="1">
    <location>
        <begin position="256"/>
        <end position="273"/>
    </location>
</feature>
<feature type="region of interest" description="Disordered" evidence="1">
    <location>
        <begin position="1"/>
        <end position="31"/>
    </location>
</feature>
<organism evidence="2 3">
    <name type="scientific">Akanthomyces lecanii RCEF 1005</name>
    <dbReference type="NCBI Taxonomy" id="1081108"/>
    <lineage>
        <taxon>Eukaryota</taxon>
        <taxon>Fungi</taxon>
        <taxon>Dikarya</taxon>
        <taxon>Ascomycota</taxon>
        <taxon>Pezizomycotina</taxon>
        <taxon>Sordariomycetes</taxon>
        <taxon>Hypocreomycetidae</taxon>
        <taxon>Hypocreales</taxon>
        <taxon>Cordycipitaceae</taxon>
        <taxon>Akanthomyces</taxon>
        <taxon>Cordyceps confragosa</taxon>
    </lineage>
</organism>
<feature type="region of interest" description="Disordered" evidence="1">
    <location>
        <begin position="373"/>
        <end position="397"/>
    </location>
</feature>
<feature type="region of interest" description="Disordered" evidence="1">
    <location>
        <begin position="243"/>
        <end position="273"/>
    </location>
</feature>
<feature type="region of interest" description="Disordered" evidence="1">
    <location>
        <begin position="690"/>
        <end position="730"/>
    </location>
</feature>
<evidence type="ECO:0000313" key="3">
    <source>
        <dbReference type="Proteomes" id="UP000076881"/>
    </source>
</evidence>
<feature type="compositionally biased region" description="Basic and acidic residues" evidence="1">
    <location>
        <begin position="763"/>
        <end position="774"/>
    </location>
</feature>
<dbReference type="Proteomes" id="UP000076881">
    <property type="component" value="Unassembled WGS sequence"/>
</dbReference>
<feature type="region of interest" description="Disordered" evidence="1">
    <location>
        <begin position="754"/>
        <end position="774"/>
    </location>
</feature>
<evidence type="ECO:0000256" key="1">
    <source>
        <dbReference type="SAM" id="MobiDB-lite"/>
    </source>
</evidence>
<dbReference type="EMBL" id="AZHF01000002">
    <property type="protein sequence ID" value="OAA79901.1"/>
    <property type="molecule type" value="Genomic_DNA"/>
</dbReference>